<dbReference type="EMBL" id="MN739654">
    <property type="protein sequence ID" value="QHT18281.1"/>
    <property type="molecule type" value="Genomic_DNA"/>
</dbReference>
<proteinExistence type="predicted"/>
<sequence length="743" mass="86570">MLLDPIKVYTLFETYGISIRGILHVGAHECEELEVYSTKWDVDSSDIVWIDANPRLIEQNKKKGIPNCYTAVLDECERETNFHITNNGQSSSLLEFGTHATSYPWCVVTETIPVKTQTLTQFFEKNSLDPTKYNIWNFDIQGVEYQVLHGSTNMLQYADCIYSEVNTADVYKGCGQLKEMDALLESHGFQRVLLEMTDQAWGDALYLRIGNSSQTLLHYPEDCHPKNKESMLRMCKSMGIRYEATNDRTQLQRNDYTYLWLPMFWISPDEIPSHVKILYGPHHFIFPKGEICKASNPKWSNRCVYTSLSNWVQEMYKEFSKQTAIPILPLPFGIDERLEDVSRYPKQIDCIVYFKRRDPKDLAFACKLLEKKRLTYKLFEYTKYKEADYKALLKSVRFVLWIGSHESQGFAMQECLAMNIPVLVWDALSMFDEYGSYKEYKGTKELAATTVPVWSSLCGERILRKYELSDAIDHIRTNGKHYSPRSYILEKLGDRVCMKRMLDSFRETPSYIVLVLASFENPLYEQFLKLRKLQFKHYEIPHLFLYDDTVPEGYTMDEHDLCIPKTVLEGAFNPELNPSMILKFIQGLRHIKEKYDYVVRINVSTYFHPPRLLKLLSDAPRTKYAGGMKLSHIISELDTTTPTTFLSGTCMIFSKDSVEELKQIPPTHPLLDKHNDDVILSKLISAPLTHIPMFLWEHDAYPSIEECENYTLFRVKHFADRTKDIEHWTFLLSHLDCLETNTL</sequence>
<dbReference type="InterPro" id="IPR029063">
    <property type="entry name" value="SAM-dependent_MTases_sf"/>
</dbReference>
<dbReference type="InterPro" id="IPR006342">
    <property type="entry name" value="FkbM_mtfrase"/>
</dbReference>
<protein>
    <recommendedName>
        <fullName evidence="1">Methyltransferase FkbM domain-containing protein</fullName>
    </recommendedName>
</protein>
<dbReference type="AlphaFoldDB" id="A0A6C0DP79"/>
<dbReference type="Gene3D" id="3.90.550.50">
    <property type="match status" value="1"/>
</dbReference>
<reference evidence="2" key="1">
    <citation type="journal article" date="2020" name="Nature">
        <title>Giant virus diversity and host interactions through global metagenomics.</title>
        <authorList>
            <person name="Schulz F."/>
            <person name="Roux S."/>
            <person name="Paez-Espino D."/>
            <person name="Jungbluth S."/>
            <person name="Walsh D.A."/>
            <person name="Denef V.J."/>
            <person name="McMahon K.D."/>
            <person name="Konstantinidis K.T."/>
            <person name="Eloe-Fadrosh E.A."/>
            <person name="Kyrpides N.C."/>
            <person name="Woyke T."/>
        </authorList>
    </citation>
    <scope>NUCLEOTIDE SEQUENCE</scope>
    <source>
        <strain evidence="2">GVMAG-M-3300023174-46</strain>
    </source>
</reference>
<dbReference type="Pfam" id="PF05050">
    <property type="entry name" value="Methyltransf_21"/>
    <property type="match status" value="1"/>
</dbReference>
<feature type="domain" description="Methyltransferase FkbM" evidence="1">
    <location>
        <begin position="24"/>
        <end position="190"/>
    </location>
</feature>
<organism evidence="2">
    <name type="scientific">viral metagenome</name>
    <dbReference type="NCBI Taxonomy" id="1070528"/>
    <lineage>
        <taxon>unclassified sequences</taxon>
        <taxon>metagenomes</taxon>
        <taxon>organismal metagenomes</taxon>
    </lineage>
</organism>
<dbReference type="InterPro" id="IPR053188">
    <property type="entry name" value="FkbM_Methyltransferase"/>
</dbReference>
<dbReference type="PANTHER" id="PTHR36973:SF4">
    <property type="entry name" value="NODULATION PROTEIN"/>
    <property type="match status" value="1"/>
</dbReference>
<accession>A0A6C0DP79</accession>
<evidence type="ECO:0000313" key="2">
    <source>
        <dbReference type="EMBL" id="QHT18281.1"/>
    </source>
</evidence>
<evidence type="ECO:0000259" key="1">
    <source>
        <dbReference type="Pfam" id="PF05050"/>
    </source>
</evidence>
<dbReference type="PANTHER" id="PTHR36973">
    <property type="entry name" value="SLL1456 PROTEIN-RELATED"/>
    <property type="match status" value="1"/>
</dbReference>
<dbReference type="Gene3D" id="3.40.50.150">
    <property type="entry name" value="Vaccinia Virus protein VP39"/>
    <property type="match status" value="1"/>
</dbReference>
<dbReference type="GO" id="GO:0008171">
    <property type="term" value="F:O-methyltransferase activity"/>
    <property type="evidence" value="ECO:0007669"/>
    <property type="project" value="TreeGrafter"/>
</dbReference>
<name>A0A6C0DP79_9ZZZZ</name>
<dbReference type="SUPFAM" id="SSF53335">
    <property type="entry name" value="S-adenosyl-L-methionine-dependent methyltransferases"/>
    <property type="match status" value="1"/>
</dbReference>